<sequence>MQIQKRKQNNTYVNHDSKYDFGWLLNFTDAFSKFELQQSNMKPLPKALQQNDFLLQSEIYTYNLEQEKFVLQKMELYPNMIIQDKQFIILSTCSIQKTRIEYREFSAQGLKLSNQLGYTYLFFTTLKDLTNWTKYAKKFCKLSNFLQKYTIKEKTNVPNVFACVKNKNNSVYTVNIFRLQDFDKNPSHYEQLMNEVNILMSLKHPCLLKYCSLYEDQYHLYILYDYWVGDPLYKLLEQGLVLNSIQISKIVYQLIKFAKFLHKQNLYHAQITPQNIILLRNGSLDQLQIVLINFAYREEIGVVQLIKKLPKQWVPPEMQQCNIQFPQKIDQYQIGCTLFYLCVYKPLIKGSCQSFNKSIENLDISFLRLRQESALAEKSILSLSQIDLLQYLIQPDPLKRRDLSELSNHHWFVNEKAKFKQIGKQKLLPSLRTILEIREQSSMEVKLSRLNQRLSITSIESDNDEDINLQDLNCPEDNQLTDFISILNSQNLSVHKC</sequence>
<evidence type="ECO:0000259" key="1">
    <source>
        <dbReference type="PROSITE" id="PS50011"/>
    </source>
</evidence>
<keyword evidence="3" id="KW-1185">Reference proteome</keyword>
<dbReference type="GO" id="GO:0044773">
    <property type="term" value="P:mitotic DNA damage checkpoint signaling"/>
    <property type="evidence" value="ECO:0007669"/>
    <property type="project" value="TreeGrafter"/>
</dbReference>
<comment type="caution">
    <text evidence="2">The sequence shown here is derived from an EMBL/GenBank/DDBJ whole genome shotgun (WGS) entry which is preliminary data.</text>
</comment>
<dbReference type="Proteomes" id="UP000692954">
    <property type="component" value="Unassembled WGS sequence"/>
</dbReference>
<dbReference type="GO" id="GO:0005524">
    <property type="term" value="F:ATP binding"/>
    <property type="evidence" value="ECO:0007669"/>
    <property type="project" value="InterPro"/>
</dbReference>
<reference evidence="2" key="1">
    <citation type="submission" date="2021-01" db="EMBL/GenBank/DDBJ databases">
        <authorList>
            <consortium name="Genoscope - CEA"/>
            <person name="William W."/>
        </authorList>
    </citation>
    <scope>NUCLEOTIDE SEQUENCE</scope>
</reference>
<gene>
    <name evidence="2" type="ORF">PSON_ATCC_30995.1.T0470320</name>
</gene>
<dbReference type="GO" id="GO:0004674">
    <property type="term" value="F:protein serine/threonine kinase activity"/>
    <property type="evidence" value="ECO:0007669"/>
    <property type="project" value="TreeGrafter"/>
</dbReference>
<dbReference type="Pfam" id="PF00069">
    <property type="entry name" value="Pkinase"/>
    <property type="match status" value="1"/>
</dbReference>
<dbReference type="SMART" id="SM00220">
    <property type="entry name" value="S_TKc"/>
    <property type="match status" value="1"/>
</dbReference>
<dbReference type="PANTHER" id="PTHR44167">
    <property type="entry name" value="OVARIAN-SPECIFIC SERINE/THREONINE-PROTEIN KINASE LOK-RELATED"/>
    <property type="match status" value="1"/>
</dbReference>
<evidence type="ECO:0000313" key="2">
    <source>
        <dbReference type="EMBL" id="CAD8085063.1"/>
    </source>
</evidence>
<dbReference type="CDD" id="cd00180">
    <property type="entry name" value="PKc"/>
    <property type="match status" value="1"/>
</dbReference>
<organism evidence="2 3">
    <name type="scientific">Paramecium sonneborni</name>
    <dbReference type="NCBI Taxonomy" id="65129"/>
    <lineage>
        <taxon>Eukaryota</taxon>
        <taxon>Sar</taxon>
        <taxon>Alveolata</taxon>
        <taxon>Ciliophora</taxon>
        <taxon>Intramacronucleata</taxon>
        <taxon>Oligohymenophorea</taxon>
        <taxon>Peniculida</taxon>
        <taxon>Parameciidae</taxon>
        <taxon>Paramecium</taxon>
    </lineage>
</organism>
<accession>A0A8S1N5Z9</accession>
<dbReference type="GO" id="GO:0005634">
    <property type="term" value="C:nucleus"/>
    <property type="evidence" value="ECO:0007669"/>
    <property type="project" value="TreeGrafter"/>
</dbReference>
<dbReference type="InterPro" id="IPR000719">
    <property type="entry name" value="Prot_kinase_dom"/>
</dbReference>
<feature type="domain" description="Protein kinase" evidence="1">
    <location>
        <begin position="146"/>
        <end position="412"/>
    </location>
</feature>
<proteinExistence type="predicted"/>
<dbReference type="OrthoDB" id="294763at2759"/>
<name>A0A8S1N5Z9_9CILI</name>
<dbReference type="PROSITE" id="PS50011">
    <property type="entry name" value="PROTEIN_KINASE_DOM"/>
    <property type="match status" value="1"/>
</dbReference>
<dbReference type="PANTHER" id="PTHR44167:SF18">
    <property type="entry name" value="PROTEIN KINASE DOMAIN-CONTAINING PROTEIN"/>
    <property type="match status" value="1"/>
</dbReference>
<evidence type="ECO:0000313" key="3">
    <source>
        <dbReference type="Proteomes" id="UP000692954"/>
    </source>
</evidence>
<dbReference type="GO" id="GO:0005737">
    <property type="term" value="C:cytoplasm"/>
    <property type="evidence" value="ECO:0007669"/>
    <property type="project" value="TreeGrafter"/>
</dbReference>
<dbReference type="AlphaFoldDB" id="A0A8S1N5Z9"/>
<protein>
    <recommendedName>
        <fullName evidence="1">Protein kinase domain-containing protein</fullName>
    </recommendedName>
</protein>
<dbReference type="EMBL" id="CAJJDN010000047">
    <property type="protein sequence ID" value="CAD8085063.1"/>
    <property type="molecule type" value="Genomic_DNA"/>
</dbReference>